<accession>A0ABP5Q6Y0</accession>
<feature type="domain" description="HTH lacI-type" evidence="5">
    <location>
        <begin position="9"/>
        <end position="63"/>
    </location>
</feature>
<dbReference type="CDD" id="cd01392">
    <property type="entry name" value="HTH_LacI"/>
    <property type="match status" value="1"/>
</dbReference>
<dbReference type="PANTHER" id="PTHR30146:SF155">
    <property type="entry name" value="ALANINE RACEMASE"/>
    <property type="match status" value="1"/>
</dbReference>
<evidence type="ECO:0000313" key="6">
    <source>
        <dbReference type="EMBL" id="GAA2224899.1"/>
    </source>
</evidence>
<evidence type="ECO:0000256" key="4">
    <source>
        <dbReference type="SAM" id="MobiDB-lite"/>
    </source>
</evidence>
<dbReference type="InterPro" id="IPR028082">
    <property type="entry name" value="Peripla_BP_I"/>
</dbReference>
<protein>
    <submittedName>
        <fullName evidence="6">LacI family DNA-binding transcriptional regulator</fullName>
    </submittedName>
</protein>
<dbReference type="SUPFAM" id="SSF47413">
    <property type="entry name" value="lambda repressor-like DNA-binding domains"/>
    <property type="match status" value="1"/>
</dbReference>
<evidence type="ECO:0000313" key="7">
    <source>
        <dbReference type="Proteomes" id="UP001500929"/>
    </source>
</evidence>
<comment type="caution">
    <text evidence="6">The sequence shown here is derived from an EMBL/GenBank/DDBJ whole genome shotgun (WGS) entry which is preliminary data.</text>
</comment>
<dbReference type="GO" id="GO:0003677">
    <property type="term" value="F:DNA binding"/>
    <property type="evidence" value="ECO:0007669"/>
    <property type="project" value="UniProtKB-KW"/>
</dbReference>
<keyword evidence="3" id="KW-0804">Transcription</keyword>
<keyword evidence="1" id="KW-0805">Transcription regulation</keyword>
<dbReference type="SMART" id="SM00354">
    <property type="entry name" value="HTH_LACI"/>
    <property type="match status" value="1"/>
</dbReference>
<dbReference type="Gene3D" id="3.40.50.2300">
    <property type="match status" value="2"/>
</dbReference>
<dbReference type="PROSITE" id="PS50932">
    <property type="entry name" value="HTH_LACI_2"/>
    <property type="match status" value="1"/>
</dbReference>
<gene>
    <name evidence="6" type="ORF">GCM10009851_05500</name>
</gene>
<dbReference type="InterPro" id="IPR046335">
    <property type="entry name" value="LacI/GalR-like_sensor"/>
</dbReference>
<dbReference type="Proteomes" id="UP001500929">
    <property type="component" value="Unassembled WGS sequence"/>
</dbReference>
<dbReference type="Pfam" id="PF13377">
    <property type="entry name" value="Peripla_BP_3"/>
    <property type="match status" value="1"/>
</dbReference>
<dbReference type="InterPro" id="IPR000843">
    <property type="entry name" value="HTH_LacI"/>
</dbReference>
<sequence>MNQAVNPKPTITDVARAAGVSKGLVSFALNDRPGVSARSRDHILRVARELGYRPSVSARSLSTSTSYACGLVIARDPEIISADPFFPSFIAGVERVLVAEGRALVLSVVGGDEHEDAVYRTLAADKRVDGVFLTDLRRDDPRIPLLAELGLPAVTLGRTPGSPFPAVALDDTPGTAAATQHLIEQGHRRIAHVIGPLRMMHAQRRHAAFAATMAAAGLDAGLVEETDFTAAHGAAATARLLDLANPPTAIVYDNDPMAIAGLGVAHERGLRVPGDLSITGFDDSEIARYVYPALTSVRSDPQLWGEAAARSLLAAIADRDPVADVDLPPAHLVVRASTGPVSTGPSPSGPAPTGARA</sequence>
<reference evidence="7" key="1">
    <citation type="journal article" date="2019" name="Int. J. Syst. Evol. Microbiol.">
        <title>The Global Catalogue of Microorganisms (GCM) 10K type strain sequencing project: providing services to taxonomists for standard genome sequencing and annotation.</title>
        <authorList>
            <consortium name="The Broad Institute Genomics Platform"/>
            <consortium name="The Broad Institute Genome Sequencing Center for Infectious Disease"/>
            <person name="Wu L."/>
            <person name="Ma J."/>
        </authorList>
    </citation>
    <scope>NUCLEOTIDE SEQUENCE [LARGE SCALE GENOMIC DNA]</scope>
    <source>
        <strain evidence="7">JCM 16117</strain>
    </source>
</reference>
<evidence type="ECO:0000256" key="2">
    <source>
        <dbReference type="ARBA" id="ARBA00023125"/>
    </source>
</evidence>
<dbReference type="EMBL" id="BAAAQY010000002">
    <property type="protein sequence ID" value="GAA2224899.1"/>
    <property type="molecule type" value="Genomic_DNA"/>
</dbReference>
<keyword evidence="7" id="KW-1185">Reference proteome</keyword>
<dbReference type="SUPFAM" id="SSF53822">
    <property type="entry name" value="Periplasmic binding protein-like I"/>
    <property type="match status" value="1"/>
</dbReference>
<proteinExistence type="predicted"/>
<evidence type="ECO:0000259" key="5">
    <source>
        <dbReference type="PROSITE" id="PS50932"/>
    </source>
</evidence>
<dbReference type="Pfam" id="PF00356">
    <property type="entry name" value="LacI"/>
    <property type="match status" value="1"/>
</dbReference>
<dbReference type="PANTHER" id="PTHR30146">
    <property type="entry name" value="LACI-RELATED TRANSCRIPTIONAL REPRESSOR"/>
    <property type="match status" value="1"/>
</dbReference>
<keyword evidence="2 6" id="KW-0238">DNA-binding</keyword>
<organism evidence="6 7">
    <name type="scientific">Herbiconiux moechotypicola</name>
    <dbReference type="NCBI Taxonomy" id="637393"/>
    <lineage>
        <taxon>Bacteria</taxon>
        <taxon>Bacillati</taxon>
        <taxon>Actinomycetota</taxon>
        <taxon>Actinomycetes</taxon>
        <taxon>Micrococcales</taxon>
        <taxon>Microbacteriaceae</taxon>
        <taxon>Herbiconiux</taxon>
    </lineage>
</organism>
<name>A0ABP5Q6Y0_9MICO</name>
<feature type="region of interest" description="Disordered" evidence="4">
    <location>
        <begin position="336"/>
        <end position="357"/>
    </location>
</feature>
<dbReference type="InterPro" id="IPR010982">
    <property type="entry name" value="Lambda_DNA-bd_dom_sf"/>
</dbReference>
<evidence type="ECO:0000256" key="1">
    <source>
        <dbReference type="ARBA" id="ARBA00023015"/>
    </source>
</evidence>
<dbReference type="Gene3D" id="1.10.260.40">
    <property type="entry name" value="lambda repressor-like DNA-binding domains"/>
    <property type="match status" value="1"/>
</dbReference>
<evidence type="ECO:0000256" key="3">
    <source>
        <dbReference type="ARBA" id="ARBA00023163"/>
    </source>
</evidence>